<feature type="repeat" description="WD" evidence="3">
    <location>
        <begin position="1233"/>
        <end position="1274"/>
    </location>
</feature>
<evidence type="ECO:0000256" key="3">
    <source>
        <dbReference type="PROSITE-ProRule" id="PRU00221"/>
    </source>
</evidence>
<feature type="repeat" description="WD" evidence="3">
    <location>
        <begin position="852"/>
        <end position="892"/>
    </location>
</feature>
<dbReference type="SMART" id="SM00320">
    <property type="entry name" value="WD40"/>
    <property type="match status" value="10"/>
</dbReference>
<evidence type="ECO:0000259" key="5">
    <source>
        <dbReference type="Pfam" id="PF20703"/>
    </source>
</evidence>
<dbReference type="Gene3D" id="3.40.50.1460">
    <property type="match status" value="1"/>
</dbReference>
<dbReference type="PANTHER" id="PTHR19848">
    <property type="entry name" value="WD40 REPEAT PROTEIN"/>
    <property type="match status" value="1"/>
</dbReference>
<dbReference type="SUPFAM" id="SSF50969">
    <property type="entry name" value="YVTN repeat-like/Quinoprotein amine dehydrogenase"/>
    <property type="match status" value="1"/>
</dbReference>
<dbReference type="PROSITE" id="PS50082">
    <property type="entry name" value="WD_REPEATS_2"/>
    <property type="match status" value="5"/>
</dbReference>
<keyword evidence="2" id="KW-0677">Repeat</keyword>
<comment type="caution">
    <text evidence="6">The sequence shown here is derived from an EMBL/GenBank/DDBJ whole genome shotgun (WGS) entry which is preliminary data.</text>
</comment>
<dbReference type="InterPro" id="IPR015943">
    <property type="entry name" value="WD40/YVTN_repeat-like_dom_sf"/>
</dbReference>
<dbReference type="Gene3D" id="2.130.10.10">
    <property type="entry name" value="YVTN repeat-like/Quinoprotein amine dehydrogenase"/>
    <property type="match status" value="3"/>
</dbReference>
<dbReference type="InterPro" id="IPR011600">
    <property type="entry name" value="Pept_C14_caspase"/>
</dbReference>
<organism evidence="6 7">
    <name type="scientific">Streptomyces durocortorensis</name>
    <dbReference type="NCBI Taxonomy" id="2811104"/>
    <lineage>
        <taxon>Bacteria</taxon>
        <taxon>Bacillati</taxon>
        <taxon>Actinomycetota</taxon>
        <taxon>Actinomycetes</taxon>
        <taxon>Kitasatosporales</taxon>
        <taxon>Streptomycetaceae</taxon>
        <taxon>Streptomyces</taxon>
    </lineage>
</organism>
<dbReference type="InterPro" id="IPR049052">
    <property type="entry name" value="nSTAND1"/>
</dbReference>
<gene>
    <name evidence="6" type="ORF">JS521_10545</name>
</gene>
<evidence type="ECO:0000256" key="1">
    <source>
        <dbReference type="ARBA" id="ARBA00022574"/>
    </source>
</evidence>
<evidence type="ECO:0008006" key="8">
    <source>
        <dbReference type="Google" id="ProtNLM"/>
    </source>
</evidence>
<dbReference type="PROSITE" id="PS50294">
    <property type="entry name" value="WD_REPEATS_REGION"/>
    <property type="match status" value="1"/>
</dbReference>
<dbReference type="Gene3D" id="3.40.50.300">
    <property type="entry name" value="P-loop containing nucleotide triphosphate hydrolases"/>
    <property type="match status" value="1"/>
</dbReference>
<feature type="repeat" description="WD" evidence="3">
    <location>
        <begin position="930"/>
        <end position="971"/>
    </location>
</feature>
<dbReference type="InterPro" id="IPR027417">
    <property type="entry name" value="P-loop_NTPase"/>
</dbReference>
<dbReference type="CDD" id="cd00200">
    <property type="entry name" value="WD40"/>
    <property type="match status" value="1"/>
</dbReference>
<dbReference type="Proteomes" id="UP000712045">
    <property type="component" value="Unassembled WGS sequence"/>
</dbReference>
<evidence type="ECO:0000313" key="6">
    <source>
        <dbReference type="EMBL" id="MBM7054291.1"/>
    </source>
</evidence>
<feature type="repeat" description="WD" evidence="3">
    <location>
        <begin position="1021"/>
        <end position="1049"/>
    </location>
</feature>
<dbReference type="PANTHER" id="PTHR19848:SF8">
    <property type="entry name" value="F-BOX AND WD REPEAT DOMAIN CONTAINING 7"/>
    <property type="match status" value="1"/>
</dbReference>
<dbReference type="NCBIfam" id="NF047832">
    <property type="entry name" value="caspase_w_EACC1"/>
    <property type="match status" value="1"/>
</dbReference>
<evidence type="ECO:0000259" key="4">
    <source>
        <dbReference type="Pfam" id="PF00656"/>
    </source>
</evidence>
<dbReference type="SUPFAM" id="SSF52540">
    <property type="entry name" value="P-loop containing nucleoside triphosphate hydrolases"/>
    <property type="match status" value="1"/>
</dbReference>
<evidence type="ECO:0000256" key="2">
    <source>
        <dbReference type="ARBA" id="ARBA00022737"/>
    </source>
</evidence>
<dbReference type="SUPFAM" id="SSF82171">
    <property type="entry name" value="DPP6 N-terminal domain-like"/>
    <property type="match status" value="1"/>
</dbReference>
<keyword evidence="1 3" id="KW-0853">WD repeat</keyword>
<dbReference type="Pfam" id="PF20703">
    <property type="entry name" value="nSTAND1"/>
    <property type="match status" value="1"/>
</dbReference>
<dbReference type="Pfam" id="PF00656">
    <property type="entry name" value="Peptidase_C14"/>
    <property type="match status" value="1"/>
</dbReference>
<dbReference type="InterPro" id="IPR011044">
    <property type="entry name" value="Quino_amine_DH_bsu"/>
</dbReference>
<dbReference type="RefSeq" id="WP_205082458.1">
    <property type="nucleotide sequence ID" value="NZ_JAFEUF010000037.1"/>
</dbReference>
<feature type="domain" description="Novel STAND NTPase 1" evidence="5">
    <location>
        <begin position="261"/>
        <end position="666"/>
    </location>
</feature>
<protein>
    <recommendedName>
        <fullName evidence="8">Peptidase C14 caspase domain-containing protein</fullName>
    </recommendedName>
</protein>
<dbReference type="InterPro" id="IPR001680">
    <property type="entry name" value="WD40_rpt"/>
</dbReference>
<accession>A0ABS2HTB2</accession>
<dbReference type="EMBL" id="JAFEUF010000037">
    <property type="protein sequence ID" value="MBM7054291.1"/>
    <property type="molecule type" value="Genomic_DNA"/>
</dbReference>
<dbReference type="Pfam" id="PF00400">
    <property type="entry name" value="WD40"/>
    <property type="match status" value="3"/>
</dbReference>
<evidence type="ECO:0000313" key="7">
    <source>
        <dbReference type="Proteomes" id="UP000712045"/>
    </source>
</evidence>
<name>A0ABS2HTB2_9ACTN</name>
<feature type="repeat" description="WD" evidence="3">
    <location>
        <begin position="809"/>
        <end position="850"/>
    </location>
</feature>
<keyword evidence="7" id="KW-1185">Reference proteome</keyword>
<sequence length="1429" mass="152374">MTSLSGDGARVLLIATATHHGRNLPSVPSVARTCEDLRSILLDRCGVRPERLRVLSDPADAQTMALAVTEEAQRADTVLLVYFVGHGLLGPGGELYLAASGTDQLVPGLAEHQALSFSSLRQALSVSRASSIVVVLDCCFSARGSLQAGVSVPAFMTGPADGFYLIGSAEQLALAPPDAAHTAFTGAVIELLTHGDPRGPHQLTLDAVYDGVFRAMRDSQGPLPRRQAGDRAGNLIIALNPAIPAQREPAKEPGPAPGRCPYLGLDAFGIDDADVFFGRGRMTERVLTAVASSARSPESSGPLVLVGPSGSGKSSLLNAGLLAALRKGGLPDLPGSTGWPVVRLTPGTSPLHRLAVQLNAATADAAERLRENPGHAVELVDSLLADRPDQRLVFLVDQLEELFTLCQDHSERTAFLRALTALTGQSKGNRPRGLVVFSLRADFYGQAAKYPELVETLRDRQTLVEPMTAEELREAIEKPAGKAGLDLDDGLADVILHELGATVGGQSATGGLPLLSHALWATWRRRTGALLSISAYHSAGGISKAVAKTAEQVYVRLNTAAQEATRRILPRLVRVGDDSSDTARTVERSALLHGLPDLHAAQQAINQFTDARLLTLDNDTVRISHEALLRAWPRLQEWVEADRDWLHVHQRLTDDAEAWARSGHDTSLLYRGSRLSAMRERAAKAPTSAAELEPTLAAFMEDSWHQENRGRRHRRLARGLLAGLTVLVVIAAGLTIRSRDAADRADLARSQVEAMRLSRDLAASSTALRGTNGTLAQLLSAAAWQRSNTDEAFAAMAMSYQDPSVGLLTDDRISEVDGVAFHPAGSKLVSKADNGTMTLWRTDTWKPTHLSETAHGGGFSSVTFSPDGALFAANSSQGIKIWDTNTATVKAVLEQVSESSAITFSPDGEMIASAEFQNTRVWDIGTGKELARFNSPTSDLAFAADHTVLTASGNDGVVHRWDVASGKLKSSVTFADKIQYIWSNPDSVDETIVCTGINCHIGPLGTKQMSRLTVGGNPVVNSDGSLIAASGYDGFLTVWNTRTKKQVARFYEGETDVIGLAFKPHSSILAAETSRGVQLWDLNHARPEGHLPLVQDATPHGVKFTRRAAGLITTGRKGTVQWKNPGDSEQSAKAVKVYTDHPGENVALSPDGTTVATSAPAPRLAEIDLWDLSSGKLIRTLRGHARGISSLAFSADGTMLVSGAGRASVNNSGSPDTEALLWDTASGTIRTKLTGHTGGVWAVSFNPDGSSIATADGAGTVRLWEPRAGRLTRVLYGSRGIPSSLAFDHSGTTLVGSADGLSVWDTRTGRHKVLATAGLDKNESYEDISLSPDGRFAVLTQGTSGILIWDLERDRPVTETKASGVITDVEFASDAWTVAIATAVGVKLLNVGFLQDPHAAVCRRAGRELTQKEWATYLPSVPYRSFRIC</sequence>
<feature type="domain" description="Peptidase C14 caspase" evidence="4">
    <location>
        <begin position="66"/>
        <end position="212"/>
    </location>
</feature>
<proteinExistence type="predicted"/>
<reference evidence="6 7" key="1">
    <citation type="submission" date="2021-02" db="EMBL/GenBank/DDBJ databases">
        <title>Genome Streptomyces sp. RHZ10.</title>
        <authorList>
            <person name="Besaury L."/>
        </authorList>
    </citation>
    <scope>NUCLEOTIDE SEQUENCE [LARGE SCALE GENOMIC DNA]</scope>
    <source>
        <strain evidence="6 7">RHZ10</strain>
    </source>
</reference>